<feature type="transmembrane region" description="Helical" evidence="1">
    <location>
        <begin position="52"/>
        <end position="69"/>
    </location>
</feature>
<feature type="domain" description="LicD/FKTN/FKRP nucleotidyltransferase" evidence="2">
    <location>
        <begin position="173"/>
        <end position="225"/>
    </location>
</feature>
<comment type="caution">
    <text evidence="3">The sequence shown here is derived from an EMBL/GenBank/DDBJ whole genome shotgun (WGS) entry which is preliminary data.</text>
</comment>
<sequence length="754" mass="87522">MQHTAPTEYNHRLESSVGGYETKKISLKSVKSTVIAKMSLCRYITLTTWRKTLLFTILFVPFLVLVTILDHKGLLYLPEIYFPVNLEQMINSCRCSSPEYRDLLQMELKTGPSSRLWEGIHIDQLKSLQGRSTRGTAKHRRVMTKVGTSYHPPMNATYRRLMKDMIAVFDDAAKQHNVTYFLYSGSLIGSYRHHGMIPWDDDVDIAVYEKHKSKLKAAFSSLPKTLKGIVANDRWKLIYPHLPLIREGISWSYPFLDISFFRLSSGNVYDADLSWAARGFSYKICDVFPLVERPFWDMWLPVPRRTDIILKASYDIDMCVSLSYSHSQEKYLKRSFSVPCDTLRHYYPFVERLTGGDVEIAVKDKQKRETAFSHLPKTFKDVVLKKAMQHTAPTEYNHRLESSVGGYETKKMSLKSVKSTVIAKMTLCRYITLTKWRKTLLFMTLFLVALRILGHKIPISVPTSMNGLSYSPELDFPENSEKMINSFNCSAAEDQGMVKIELETNTSSRIWEGLHIDQLKSIDGRFAGHSTKGRTVLTKVGTAFHPLMNATYRQLMKDLIVVFIDVAKQQNITYFLYSGSLIGSYRHHGMIPWDDDVDIAVYEEHKSNLKAAFSNLPKRFKRIVAKYRWKLTYRHLPLIRKGIQWSYPFLDISFFRLSSGNIYDSHRHWVARGFRYKICDVFPLVERPFWDMWLPVPRKTDVVLKASYDVHMCVSLSYSHSQERRLTGSFSVPCDTLRHYYPFVERITIGQHRE</sequence>
<dbReference type="Proteomes" id="UP001208570">
    <property type="component" value="Unassembled WGS sequence"/>
</dbReference>
<name>A0AAD9MPD8_9ANNE</name>
<dbReference type="AlphaFoldDB" id="A0AAD9MPD8"/>
<dbReference type="GO" id="GO:0009100">
    <property type="term" value="P:glycoprotein metabolic process"/>
    <property type="evidence" value="ECO:0007669"/>
    <property type="project" value="UniProtKB-ARBA"/>
</dbReference>
<reference evidence="3" key="1">
    <citation type="journal article" date="2023" name="Mol. Biol. Evol.">
        <title>Third-Generation Sequencing Reveals the Adaptive Role of the Epigenome in Three Deep-Sea Polychaetes.</title>
        <authorList>
            <person name="Perez M."/>
            <person name="Aroh O."/>
            <person name="Sun Y."/>
            <person name="Lan Y."/>
            <person name="Juniper S.K."/>
            <person name="Young C.R."/>
            <person name="Angers B."/>
            <person name="Qian P.Y."/>
        </authorList>
    </citation>
    <scope>NUCLEOTIDE SEQUENCE</scope>
    <source>
        <strain evidence="3">P08H-3</strain>
    </source>
</reference>
<organism evidence="3 4">
    <name type="scientific">Paralvinella palmiformis</name>
    <dbReference type="NCBI Taxonomy" id="53620"/>
    <lineage>
        <taxon>Eukaryota</taxon>
        <taxon>Metazoa</taxon>
        <taxon>Spiralia</taxon>
        <taxon>Lophotrochozoa</taxon>
        <taxon>Annelida</taxon>
        <taxon>Polychaeta</taxon>
        <taxon>Sedentaria</taxon>
        <taxon>Canalipalpata</taxon>
        <taxon>Terebellida</taxon>
        <taxon>Terebelliformia</taxon>
        <taxon>Alvinellidae</taxon>
        <taxon>Paralvinella</taxon>
    </lineage>
</organism>
<dbReference type="EMBL" id="JAODUP010001343">
    <property type="protein sequence ID" value="KAK2140470.1"/>
    <property type="molecule type" value="Genomic_DNA"/>
</dbReference>
<keyword evidence="1" id="KW-0472">Membrane</keyword>
<evidence type="ECO:0000259" key="2">
    <source>
        <dbReference type="Pfam" id="PF04991"/>
    </source>
</evidence>
<feature type="domain" description="LicD/FKTN/FKRP nucleotidyltransferase" evidence="2">
    <location>
        <begin position="567"/>
        <end position="622"/>
    </location>
</feature>
<dbReference type="InterPro" id="IPR007074">
    <property type="entry name" value="LicD/FKTN/FKRP_NTP_transf"/>
</dbReference>
<evidence type="ECO:0000313" key="4">
    <source>
        <dbReference type="Proteomes" id="UP001208570"/>
    </source>
</evidence>
<evidence type="ECO:0000313" key="3">
    <source>
        <dbReference type="EMBL" id="KAK2140470.1"/>
    </source>
</evidence>
<dbReference type="PANTHER" id="PTHR43404">
    <property type="entry name" value="LIPOPOLYSACCHARIDE CHOLINEPHOSPHOTRANSFERASE LICD"/>
    <property type="match status" value="1"/>
</dbReference>
<keyword evidence="1" id="KW-0812">Transmembrane</keyword>
<gene>
    <name evidence="3" type="ORF">LSH36_1335g00010</name>
</gene>
<keyword evidence="4" id="KW-1185">Reference proteome</keyword>
<dbReference type="Pfam" id="PF04991">
    <property type="entry name" value="LicD"/>
    <property type="match status" value="2"/>
</dbReference>
<protein>
    <recommendedName>
        <fullName evidence="2">LicD/FKTN/FKRP nucleotidyltransferase domain-containing protein</fullName>
    </recommendedName>
</protein>
<accession>A0AAD9MPD8</accession>
<proteinExistence type="predicted"/>
<dbReference type="InterPro" id="IPR052942">
    <property type="entry name" value="LPS_cholinephosphotransferase"/>
</dbReference>
<evidence type="ECO:0000256" key="1">
    <source>
        <dbReference type="SAM" id="Phobius"/>
    </source>
</evidence>
<keyword evidence="1" id="KW-1133">Transmembrane helix</keyword>
<dbReference type="PANTHER" id="PTHR43404:SF1">
    <property type="entry name" value="MNN4P"/>
    <property type="match status" value="1"/>
</dbReference>